<dbReference type="EMBL" id="BMIS01000007">
    <property type="protein sequence ID" value="GGE70770.1"/>
    <property type="molecule type" value="Genomic_DNA"/>
</dbReference>
<dbReference type="RefSeq" id="WP_188684779.1">
    <property type="nucleotide sequence ID" value="NZ_BMIS01000007.1"/>
</dbReference>
<evidence type="ECO:0000313" key="4">
    <source>
        <dbReference type="Proteomes" id="UP000633136"/>
    </source>
</evidence>
<sequence length="94" mass="9997">MPVYEFRCPADCGRFEVRHPMALVPSAESCPSCAAESPRMIAAVGLSRSGSAVHRAMDQAALSASEPEVVRGSPGRARNSPVTTDPRHRKLPAP</sequence>
<evidence type="ECO:0000256" key="1">
    <source>
        <dbReference type="SAM" id="MobiDB-lite"/>
    </source>
</evidence>
<dbReference type="Pfam" id="PF09723">
    <property type="entry name" value="Zn_ribbon_8"/>
    <property type="match status" value="1"/>
</dbReference>
<gene>
    <name evidence="3" type="ORF">GCM10011401_17470</name>
</gene>
<proteinExistence type="predicted"/>
<reference evidence="3" key="2">
    <citation type="submission" date="2020-09" db="EMBL/GenBank/DDBJ databases">
        <authorList>
            <person name="Sun Q."/>
            <person name="Zhou Y."/>
        </authorList>
    </citation>
    <scope>NUCLEOTIDE SEQUENCE</scope>
    <source>
        <strain evidence="3">CGMCC 1.15388</strain>
    </source>
</reference>
<protein>
    <recommendedName>
        <fullName evidence="2">Putative regulatory protein FmdB zinc ribbon domain-containing protein</fullName>
    </recommendedName>
</protein>
<accession>A0A917EQA9</accession>
<dbReference type="Proteomes" id="UP000633136">
    <property type="component" value="Unassembled WGS sequence"/>
</dbReference>
<keyword evidence="4" id="KW-1185">Reference proteome</keyword>
<comment type="caution">
    <text evidence="3">The sequence shown here is derived from an EMBL/GenBank/DDBJ whole genome shotgun (WGS) entry which is preliminary data.</text>
</comment>
<feature type="domain" description="Putative regulatory protein FmdB zinc ribbon" evidence="2">
    <location>
        <begin position="1"/>
        <end position="42"/>
    </location>
</feature>
<dbReference type="NCBIfam" id="TIGR02605">
    <property type="entry name" value="CxxC_CxxC_SSSS"/>
    <property type="match status" value="1"/>
</dbReference>
<name>A0A917EQA9_9MICC</name>
<organism evidence="3 4">
    <name type="scientific">Nesterenkonia cremea</name>
    <dbReference type="NCBI Taxonomy" id="1882340"/>
    <lineage>
        <taxon>Bacteria</taxon>
        <taxon>Bacillati</taxon>
        <taxon>Actinomycetota</taxon>
        <taxon>Actinomycetes</taxon>
        <taxon>Micrococcales</taxon>
        <taxon>Micrococcaceae</taxon>
        <taxon>Nesterenkonia</taxon>
    </lineage>
</organism>
<evidence type="ECO:0000259" key="2">
    <source>
        <dbReference type="SMART" id="SM00834"/>
    </source>
</evidence>
<dbReference type="AlphaFoldDB" id="A0A917EQA9"/>
<feature type="region of interest" description="Disordered" evidence="1">
    <location>
        <begin position="58"/>
        <end position="94"/>
    </location>
</feature>
<dbReference type="InterPro" id="IPR013429">
    <property type="entry name" value="Regulatory_FmdB_Zinc_ribbon"/>
</dbReference>
<reference evidence="3" key="1">
    <citation type="journal article" date="2014" name="Int. J. Syst. Evol. Microbiol.">
        <title>Complete genome sequence of Corynebacterium casei LMG S-19264T (=DSM 44701T), isolated from a smear-ripened cheese.</title>
        <authorList>
            <consortium name="US DOE Joint Genome Institute (JGI-PGF)"/>
            <person name="Walter F."/>
            <person name="Albersmeier A."/>
            <person name="Kalinowski J."/>
            <person name="Ruckert C."/>
        </authorList>
    </citation>
    <scope>NUCLEOTIDE SEQUENCE</scope>
    <source>
        <strain evidence="3">CGMCC 1.15388</strain>
    </source>
</reference>
<dbReference type="SMART" id="SM00834">
    <property type="entry name" value="CxxC_CXXC_SSSS"/>
    <property type="match status" value="1"/>
</dbReference>
<evidence type="ECO:0000313" key="3">
    <source>
        <dbReference type="EMBL" id="GGE70770.1"/>
    </source>
</evidence>